<gene>
    <name evidence="2" type="ORF">GCM10009560_69540</name>
</gene>
<evidence type="ECO:0000313" key="3">
    <source>
        <dbReference type="Proteomes" id="UP001501578"/>
    </source>
</evidence>
<dbReference type="Proteomes" id="UP001501578">
    <property type="component" value="Unassembled WGS sequence"/>
</dbReference>
<proteinExistence type="predicted"/>
<dbReference type="EMBL" id="BAAAHQ010000046">
    <property type="protein sequence ID" value="GAA0950308.1"/>
    <property type="molecule type" value="Genomic_DNA"/>
</dbReference>
<evidence type="ECO:0000256" key="1">
    <source>
        <dbReference type="SAM" id="MobiDB-lite"/>
    </source>
</evidence>
<feature type="region of interest" description="Disordered" evidence="1">
    <location>
        <begin position="48"/>
        <end position="86"/>
    </location>
</feature>
<accession>A0ABP4BFF6</accession>
<feature type="region of interest" description="Disordered" evidence="1">
    <location>
        <begin position="15"/>
        <end position="34"/>
    </location>
</feature>
<sequence length="86" mass="9574">MRQRLQHREEVFLAAGQAGHQQGGGALDDPAHRERLKGREGALRRLKMAGGDARWQGQESRRTHVAQQYPEVSATTPADAARRGEF</sequence>
<keyword evidence="3" id="KW-1185">Reference proteome</keyword>
<comment type="caution">
    <text evidence="2">The sequence shown here is derived from an EMBL/GenBank/DDBJ whole genome shotgun (WGS) entry which is preliminary data.</text>
</comment>
<name>A0ABP4BFF6_9ACTN</name>
<protein>
    <submittedName>
        <fullName evidence="2">Uncharacterized protein</fullName>
    </submittedName>
</protein>
<reference evidence="3" key="1">
    <citation type="journal article" date="2019" name="Int. J. Syst. Evol. Microbiol.">
        <title>The Global Catalogue of Microorganisms (GCM) 10K type strain sequencing project: providing services to taxonomists for standard genome sequencing and annotation.</title>
        <authorList>
            <consortium name="The Broad Institute Genomics Platform"/>
            <consortium name="The Broad Institute Genome Sequencing Center for Infectious Disease"/>
            <person name="Wu L."/>
            <person name="Ma J."/>
        </authorList>
    </citation>
    <scope>NUCLEOTIDE SEQUENCE [LARGE SCALE GENOMIC DNA]</scope>
    <source>
        <strain evidence="3">JCM 11136</strain>
    </source>
</reference>
<organism evidence="2 3">
    <name type="scientific">Nonomuraea longicatena</name>
    <dbReference type="NCBI Taxonomy" id="83682"/>
    <lineage>
        <taxon>Bacteria</taxon>
        <taxon>Bacillati</taxon>
        <taxon>Actinomycetota</taxon>
        <taxon>Actinomycetes</taxon>
        <taxon>Streptosporangiales</taxon>
        <taxon>Streptosporangiaceae</taxon>
        <taxon>Nonomuraea</taxon>
    </lineage>
</organism>
<evidence type="ECO:0000313" key="2">
    <source>
        <dbReference type="EMBL" id="GAA0950308.1"/>
    </source>
</evidence>